<dbReference type="EMBL" id="CP108085">
    <property type="protein sequence ID" value="WUP75254.1"/>
    <property type="molecule type" value="Genomic_DNA"/>
</dbReference>
<dbReference type="InterPro" id="IPR003317">
    <property type="entry name" value="Cyt-d_oxidase_su2"/>
</dbReference>
<gene>
    <name evidence="8" type="ORF">OG913_38955</name>
</gene>
<comment type="subcellular location">
    <subcellularLocation>
        <location evidence="1">Cell membrane</location>
        <topology evidence="1">Multi-pass membrane protein</topology>
    </subcellularLocation>
</comment>
<feature type="transmembrane region" description="Helical" evidence="7">
    <location>
        <begin position="153"/>
        <end position="178"/>
    </location>
</feature>
<dbReference type="Proteomes" id="UP001432011">
    <property type="component" value="Chromosome"/>
</dbReference>
<evidence type="ECO:0000256" key="3">
    <source>
        <dbReference type="ARBA" id="ARBA00022475"/>
    </source>
</evidence>
<keyword evidence="9" id="KW-1185">Reference proteome</keyword>
<feature type="transmembrane region" description="Helical" evidence="7">
    <location>
        <begin position="242"/>
        <end position="260"/>
    </location>
</feature>
<dbReference type="Pfam" id="PF02322">
    <property type="entry name" value="Cyt_bd_oxida_II"/>
    <property type="match status" value="1"/>
</dbReference>
<evidence type="ECO:0000256" key="5">
    <source>
        <dbReference type="ARBA" id="ARBA00022989"/>
    </source>
</evidence>
<reference evidence="8" key="1">
    <citation type="submission" date="2022-10" db="EMBL/GenBank/DDBJ databases">
        <title>The complete genomes of actinobacterial strains from the NBC collection.</title>
        <authorList>
            <person name="Joergensen T.S."/>
            <person name="Alvarez Arevalo M."/>
            <person name="Sterndorff E.B."/>
            <person name="Faurdal D."/>
            <person name="Vuksanovic O."/>
            <person name="Mourched A.-S."/>
            <person name="Charusanti P."/>
            <person name="Shaw S."/>
            <person name="Blin K."/>
            <person name="Weber T."/>
        </authorList>
    </citation>
    <scope>NUCLEOTIDE SEQUENCE</scope>
    <source>
        <strain evidence="8">NBC_00254</strain>
    </source>
</reference>
<keyword evidence="4 7" id="KW-0812">Transmembrane</keyword>
<protein>
    <submittedName>
        <fullName evidence="8">Cytochrome d ubiquinol oxidase subunit II</fullName>
    </submittedName>
</protein>
<evidence type="ECO:0000256" key="7">
    <source>
        <dbReference type="SAM" id="Phobius"/>
    </source>
</evidence>
<feature type="transmembrane region" description="Helical" evidence="7">
    <location>
        <begin position="112"/>
        <end position="133"/>
    </location>
</feature>
<feature type="transmembrane region" description="Helical" evidence="7">
    <location>
        <begin position="81"/>
        <end position="100"/>
    </location>
</feature>
<keyword evidence="6 7" id="KW-0472">Membrane</keyword>
<dbReference type="PANTHER" id="PTHR43141:SF4">
    <property type="entry name" value="CYTOCHROME BD2 SUBUNIT II"/>
    <property type="match status" value="1"/>
</dbReference>
<dbReference type="RefSeq" id="WP_328709474.1">
    <property type="nucleotide sequence ID" value="NZ_CP108085.1"/>
</dbReference>
<comment type="similarity">
    <text evidence="2">Belongs to the cytochrome ubiquinol oxidase subunit 2 family.</text>
</comment>
<name>A0ABZ1SQR5_9ACTN</name>
<feature type="transmembrane region" description="Helical" evidence="7">
    <location>
        <begin position="215"/>
        <end position="235"/>
    </location>
</feature>
<sequence length="313" mass="32936">MNAFWFCLLGALFGVYLMLDGTVIGAGMLLRAGGSGERARRATVTAFGPFFLGNEVWLVVTVATFLAVLPRLEGALFRTHYPLIAAVLVIWMIRDAAVWFRSRLERPGWRRGWDRVLTGASTAFAAALGLLVGNVVTTPPGSEPVRMPFGWHPLLWALTVTVVFLVHGAAFLVVRLPADLIGGPLRVVRRLAPAAAASYAVLLGAGLLTGSPSQGTGAVAAEATAVVALVASVRIVAARPRIASALTALAAAVPAVPVGLRLEPAAARSLAAGPALDALAALLVVVIPLVTAVQAWTWWAFLRRIDARTPVFF</sequence>
<evidence type="ECO:0000256" key="1">
    <source>
        <dbReference type="ARBA" id="ARBA00004651"/>
    </source>
</evidence>
<feature type="transmembrane region" description="Helical" evidence="7">
    <location>
        <begin position="6"/>
        <end position="30"/>
    </location>
</feature>
<feature type="transmembrane region" description="Helical" evidence="7">
    <location>
        <begin position="42"/>
        <end position="69"/>
    </location>
</feature>
<evidence type="ECO:0000256" key="6">
    <source>
        <dbReference type="ARBA" id="ARBA00023136"/>
    </source>
</evidence>
<evidence type="ECO:0000256" key="4">
    <source>
        <dbReference type="ARBA" id="ARBA00022692"/>
    </source>
</evidence>
<proteinExistence type="inferred from homology"/>
<evidence type="ECO:0000313" key="8">
    <source>
        <dbReference type="EMBL" id="WUP75254.1"/>
    </source>
</evidence>
<evidence type="ECO:0000313" key="9">
    <source>
        <dbReference type="Proteomes" id="UP001432011"/>
    </source>
</evidence>
<keyword evidence="3" id="KW-1003">Cell membrane</keyword>
<keyword evidence="5 7" id="KW-1133">Transmembrane helix</keyword>
<feature type="transmembrane region" description="Helical" evidence="7">
    <location>
        <begin position="280"/>
        <end position="302"/>
    </location>
</feature>
<accession>A0ABZ1SQR5</accession>
<dbReference type="PANTHER" id="PTHR43141">
    <property type="entry name" value="CYTOCHROME BD2 SUBUNIT II"/>
    <property type="match status" value="1"/>
</dbReference>
<evidence type="ECO:0000256" key="2">
    <source>
        <dbReference type="ARBA" id="ARBA00007543"/>
    </source>
</evidence>
<feature type="transmembrane region" description="Helical" evidence="7">
    <location>
        <begin position="190"/>
        <end position="209"/>
    </location>
</feature>
<organism evidence="8 9">
    <name type="scientific">Microbispora hainanensis</name>
    <dbReference type="NCBI Taxonomy" id="568844"/>
    <lineage>
        <taxon>Bacteria</taxon>
        <taxon>Bacillati</taxon>
        <taxon>Actinomycetota</taxon>
        <taxon>Actinomycetes</taxon>
        <taxon>Streptosporangiales</taxon>
        <taxon>Streptosporangiaceae</taxon>
        <taxon>Microbispora</taxon>
    </lineage>
</organism>